<evidence type="ECO:0000256" key="2">
    <source>
        <dbReference type="ARBA" id="ARBA00008164"/>
    </source>
</evidence>
<dbReference type="Gene3D" id="3.30.479.30">
    <property type="entry name" value="Band 7 domain"/>
    <property type="match status" value="1"/>
</dbReference>
<dbReference type="GO" id="GO:0005886">
    <property type="term" value="C:plasma membrane"/>
    <property type="evidence" value="ECO:0007669"/>
    <property type="project" value="UniProtKB-ARBA"/>
</dbReference>
<dbReference type="Pfam" id="PF16200">
    <property type="entry name" value="Band_7_C"/>
    <property type="match status" value="1"/>
</dbReference>
<evidence type="ECO:0000313" key="6">
    <source>
        <dbReference type="Proteomes" id="UP000663720"/>
    </source>
</evidence>
<evidence type="ECO:0000259" key="4">
    <source>
        <dbReference type="SMART" id="SM00244"/>
    </source>
</evidence>
<dbReference type="GO" id="GO:0098552">
    <property type="term" value="C:side of membrane"/>
    <property type="evidence" value="ECO:0007669"/>
    <property type="project" value="UniProtKB-ARBA"/>
</dbReference>
<dbReference type="InterPro" id="IPR036013">
    <property type="entry name" value="Band_7/SPFH_dom_sf"/>
</dbReference>
<dbReference type="KEGG" id="dli:dnl_08140"/>
<comment type="similarity">
    <text evidence="2">Belongs to the band 7/mec-2 family.</text>
</comment>
<dbReference type="SMART" id="SM00244">
    <property type="entry name" value="PHB"/>
    <property type="match status" value="1"/>
</dbReference>
<gene>
    <name evidence="5" type="ORF">dnl_08140</name>
</gene>
<dbReference type="EMBL" id="CP061799">
    <property type="protein sequence ID" value="QTA78590.1"/>
    <property type="molecule type" value="Genomic_DNA"/>
</dbReference>
<dbReference type="InterPro" id="IPR001972">
    <property type="entry name" value="Stomatin_HflK_fam"/>
</dbReference>
<keyword evidence="6" id="KW-1185">Reference proteome</keyword>
<evidence type="ECO:0000313" key="5">
    <source>
        <dbReference type="EMBL" id="QTA78590.1"/>
    </source>
</evidence>
<comment type="subcellular location">
    <subcellularLocation>
        <location evidence="1">Membrane</location>
        <topology evidence="1">Single-pass membrane protein</topology>
    </subcellularLocation>
</comment>
<dbReference type="FunFam" id="3.30.479.30:FF:000004">
    <property type="entry name" value="Putative membrane protease family, stomatin"/>
    <property type="match status" value="1"/>
</dbReference>
<dbReference type="CDD" id="cd08829">
    <property type="entry name" value="SPFH_paraslipin"/>
    <property type="match status" value="1"/>
</dbReference>
<evidence type="ECO:0000256" key="1">
    <source>
        <dbReference type="ARBA" id="ARBA00004167"/>
    </source>
</evidence>
<dbReference type="AlphaFoldDB" id="A0A975B4D9"/>
<protein>
    <submittedName>
        <fullName evidence="5">Inner membrane protein, band 7 family</fullName>
    </submittedName>
</protein>
<dbReference type="SUPFAM" id="SSF117892">
    <property type="entry name" value="Band 7/SPFH domain"/>
    <property type="match status" value="1"/>
</dbReference>
<dbReference type="PANTHER" id="PTHR43327:SF10">
    <property type="entry name" value="STOMATIN-LIKE PROTEIN 2, MITOCHONDRIAL"/>
    <property type="match status" value="1"/>
</dbReference>
<dbReference type="Pfam" id="PF01145">
    <property type="entry name" value="Band_7"/>
    <property type="match status" value="1"/>
</dbReference>
<reference evidence="5" key="1">
    <citation type="journal article" date="2021" name="Microb. Physiol.">
        <title>Proteogenomic Insights into the Physiology of Marine, Sulfate-Reducing, Filamentous Desulfonema limicola and Desulfonema magnum.</title>
        <authorList>
            <person name="Schnaars V."/>
            <person name="Wohlbrand L."/>
            <person name="Scheve S."/>
            <person name="Hinrichs C."/>
            <person name="Reinhardt R."/>
            <person name="Rabus R."/>
        </authorList>
    </citation>
    <scope>NUCLEOTIDE SEQUENCE</scope>
    <source>
        <strain evidence="5">5ac10</strain>
    </source>
</reference>
<proteinExistence type="inferred from homology"/>
<feature type="compositionally biased region" description="Basic and acidic residues" evidence="3">
    <location>
        <begin position="307"/>
        <end position="323"/>
    </location>
</feature>
<dbReference type="InterPro" id="IPR050710">
    <property type="entry name" value="Band7/mec-2_domain"/>
</dbReference>
<accession>A0A975B4D9</accession>
<sequence>MPEIIAVGIAAFVIVAFFKTVRIVPQRTAFVIERLGKYSRTLDAGFHVLVPFLDKVAYKRSLKEEAIDVPQQTCITKDNVSIGVDGILYLQVVDAQKSAYGIDNYKYAVAQLAQTTMRSIFGTFDLDGTFEAREVINSKVVQSVDEASDPWGVKVTRYEVKDIVPPQGIIEAMEKQMRAERDKRAEIAESEGKKQAEINRADGKRQAMIAESEGEKQKRINEAEGRAAEIERVAEATARGIAKVAQAIGREGGSEAVNLRIAEQYITEFGRLAKTNNTMIIPATLSDVSGFVAAAQEVIETVKFRQDLKSEPETDRDNTKEIPPKLPGVRWDLPK</sequence>
<dbReference type="PRINTS" id="PR00721">
    <property type="entry name" value="STOMATIN"/>
</dbReference>
<name>A0A975B4D9_9BACT</name>
<dbReference type="PANTHER" id="PTHR43327">
    <property type="entry name" value="STOMATIN-LIKE PROTEIN 2, MITOCHONDRIAL"/>
    <property type="match status" value="1"/>
</dbReference>
<feature type="domain" description="Band 7" evidence="4">
    <location>
        <begin position="19"/>
        <end position="177"/>
    </location>
</feature>
<organism evidence="5 6">
    <name type="scientific">Desulfonema limicola</name>
    <dbReference type="NCBI Taxonomy" id="45656"/>
    <lineage>
        <taxon>Bacteria</taxon>
        <taxon>Pseudomonadati</taxon>
        <taxon>Thermodesulfobacteriota</taxon>
        <taxon>Desulfobacteria</taxon>
        <taxon>Desulfobacterales</taxon>
        <taxon>Desulfococcaceae</taxon>
        <taxon>Desulfonema</taxon>
    </lineage>
</organism>
<feature type="region of interest" description="Disordered" evidence="3">
    <location>
        <begin position="307"/>
        <end position="335"/>
    </location>
</feature>
<dbReference type="InterPro" id="IPR001107">
    <property type="entry name" value="Band_7"/>
</dbReference>
<dbReference type="InterPro" id="IPR032435">
    <property type="entry name" value="STML2-like_C"/>
</dbReference>
<dbReference type="RefSeq" id="WP_207690423.1">
    <property type="nucleotide sequence ID" value="NZ_CP061799.1"/>
</dbReference>
<dbReference type="Proteomes" id="UP000663720">
    <property type="component" value="Chromosome"/>
</dbReference>
<evidence type="ECO:0000256" key="3">
    <source>
        <dbReference type="SAM" id="MobiDB-lite"/>
    </source>
</evidence>